<dbReference type="OrthoDB" id="9761935at2"/>
<evidence type="ECO:0000313" key="2">
    <source>
        <dbReference type="EMBL" id="ACZ29656.1"/>
    </source>
</evidence>
<dbReference type="Pfam" id="PF12770">
    <property type="entry name" value="CHAT"/>
    <property type="match status" value="1"/>
</dbReference>
<proteinExistence type="predicted"/>
<dbReference type="Gene3D" id="1.25.40.10">
    <property type="entry name" value="Tetratricopeptide repeat domain"/>
    <property type="match status" value="2"/>
</dbReference>
<dbReference type="InterPro" id="IPR024983">
    <property type="entry name" value="CHAT_dom"/>
</dbReference>
<dbReference type="HOGENOM" id="CLU_009955_0_0_11"/>
<dbReference type="eggNOG" id="COG4995">
    <property type="taxonomic scope" value="Bacteria"/>
</dbReference>
<reference evidence="2 3" key="2">
    <citation type="journal article" date="2010" name="Stand. Genomic Sci.">
        <title>Complete genome sequence of Xylanimonas cellulosilytica type strain (XIL07).</title>
        <authorList>
            <person name="Foster B."/>
            <person name="Pukall R."/>
            <person name="Abt B."/>
            <person name="Nolan M."/>
            <person name="Glavina Del Rio T."/>
            <person name="Chen F."/>
            <person name="Lucas S."/>
            <person name="Tice H."/>
            <person name="Pitluck S."/>
            <person name="Cheng J.-F."/>
            <person name="Chertkov O."/>
            <person name="Brettin T."/>
            <person name="Han C."/>
            <person name="Detter J.C."/>
            <person name="Bruce D."/>
            <person name="Goodwin L."/>
            <person name="Ivanova N."/>
            <person name="Mavromatis K."/>
            <person name="Pati A."/>
            <person name="Mikhailova N."/>
            <person name="Chen A."/>
            <person name="Palaniappan K."/>
            <person name="Land M."/>
            <person name="Hauser L."/>
            <person name="Chang Y.-J."/>
            <person name="Jeffries C.D."/>
            <person name="Chain P."/>
            <person name="Rohde M."/>
            <person name="Goeker M."/>
            <person name="Bristow J."/>
            <person name="Eisen J.A."/>
            <person name="Markowitz V."/>
            <person name="Hugenholtz P."/>
            <person name="Kyrpides N.C."/>
            <person name="Klenk H.-P."/>
            <person name="Lapidus A."/>
        </authorList>
    </citation>
    <scope>NUCLEOTIDE SEQUENCE [LARGE SCALE GENOMIC DNA]</scope>
    <source>
        <strain evidence="3">DSM 15894 / CECT 5975 / LMG 20990 / XIL07</strain>
    </source>
</reference>
<dbReference type="EMBL" id="CP001821">
    <property type="protein sequence ID" value="ACZ29656.1"/>
    <property type="molecule type" value="Genomic_DNA"/>
</dbReference>
<dbReference type="KEGG" id="xce:Xcel_0617"/>
<feature type="domain" description="CHAT" evidence="1">
    <location>
        <begin position="621"/>
        <end position="843"/>
    </location>
</feature>
<sequence>MTGLLERAQRAYSDARHADDVGHFADALDRYRQVAALLDREDADADDDGVAALRVRALLGVARCLYETTTDLDAAMGMVGRAEQVVDAASLESERTAVHGQRGLLWARSGDYRAALAELDLVTPGDDDEPTHDAAVVLLNRSALHLDVGDVAAATQDLRTAIRFAAAVGSTAIEAMATHNLGYLHFLLGDLPRALRSMDAAAALGDTPEPIGLLDRARVLLDAGLVTDALADLDQAAGLLEGGSVLARAEVELTRAGCLVDLRQYDRAVAAAQAAAAAFTSAGNAPWAARARTVELEALLADDRDVATRSAPPILRERAAQAAEHAVRDDVGGVFGRMLVTYPSLLAAAEWSALAGDLDAAREQVARVPAELGTAPLSLRLNRAAVLARIAFAEGRRAVAVRAVRRGQTMLAEHSGLGSVEAVAARGLRALQLNLVDTEAALDTGDPAALFDALERGRATAAGTARLVPPDDDVLADLLERARAEHQSALALGTSVEPDALRRKRAHLVRARRLQAQARQRSWQIEGDRRPVEPTVARALRAALRGLPADRGAAVVVSYAVLGGRTIAVRVDARGQTLHELAPRREVTELARRARADLAVVANALIPAPLRQAATGALVRTLDRLDALLLAPLAVDGDLHVVARGQLLTLPWTALPSRAGRRTWVGDRVDLRPGLVEAGATRPGGVVVVAGPGTDGGTSEAAAVAAVWPRARLLTGAGATTAAATAALRDAAVVHLAAHGVHAADNALFSMLRLADGPLFAHELDGVDLTGAVVVLSACELGQSTSDVGGEALGFASVLLRHGARAVIAAVAPLRDDVAVRVMPRLHGGLRDGLPPGAALAAATAGETTPVPLVCFGPLAV</sequence>
<evidence type="ECO:0000259" key="1">
    <source>
        <dbReference type="Pfam" id="PF12770"/>
    </source>
</evidence>
<evidence type="ECO:0000313" key="3">
    <source>
        <dbReference type="Proteomes" id="UP000002255"/>
    </source>
</evidence>
<organism evidence="2 3">
    <name type="scientific">Xylanimonas cellulosilytica (strain DSM 15894 / JCM 12276 / CECT 5975 / KCTC 9989 / LMG 20990 / NBRC 107835 / XIL07)</name>
    <dbReference type="NCBI Taxonomy" id="446471"/>
    <lineage>
        <taxon>Bacteria</taxon>
        <taxon>Bacillati</taxon>
        <taxon>Actinomycetota</taxon>
        <taxon>Actinomycetes</taxon>
        <taxon>Micrococcales</taxon>
        <taxon>Promicromonosporaceae</taxon>
        <taxon>Xylanimonas</taxon>
    </lineage>
</organism>
<dbReference type="STRING" id="446471.Xcel_0617"/>
<dbReference type="Proteomes" id="UP000002255">
    <property type="component" value="Chromosome"/>
</dbReference>
<accession>D1BWS4</accession>
<dbReference type="AlphaFoldDB" id="D1BWS4"/>
<gene>
    <name evidence="2" type="ordered locus">Xcel_0617</name>
</gene>
<reference evidence="3" key="1">
    <citation type="submission" date="2009-11" db="EMBL/GenBank/DDBJ databases">
        <title>The complete chromosome of Xylanimonas cellulosilytica DSM 15894.</title>
        <authorList>
            <consortium name="US DOE Joint Genome Institute (JGI-PGF)"/>
            <person name="Lucas S."/>
            <person name="Copeland A."/>
            <person name="Lapidus A."/>
            <person name="Glavina del Rio T."/>
            <person name="Dalin E."/>
            <person name="Tice H."/>
            <person name="Bruce D."/>
            <person name="Goodwin L."/>
            <person name="Pitluck S."/>
            <person name="Kyrpides N."/>
            <person name="Mavromatis K."/>
            <person name="Ivanova N."/>
            <person name="Mikhailova N."/>
            <person name="Foster B."/>
            <person name="Clum A."/>
            <person name="Brettin T."/>
            <person name="Detter J.C."/>
            <person name="Han C."/>
            <person name="Larimer F."/>
            <person name="Land M."/>
            <person name="Hauser L."/>
            <person name="Markowitz V."/>
            <person name="Cheng J.F."/>
            <person name="Hugenholtz P."/>
            <person name="Woyke T."/>
            <person name="Wu D."/>
            <person name="Gehrich-Schroeter G."/>
            <person name="Schneider S."/>
            <person name="Pukall S.R."/>
            <person name="Klenk H.P."/>
            <person name="Eisen J.A."/>
        </authorList>
    </citation>
    <scope>NUCLEOTIDE SEQUENCE [LARGE SCALE GENOMIC DNA]</scope>
    <source>
        <strain evidence="3">DSM 15894 / CECT 5975 / LMG 20990 / XIL07</strain>
    </source>
</reference>
<keyword evidence="3" id="KW-1185">Reference proteome</keyword>
<protein>
    <submittedName>
        <fullName evidence="2">Tetratricopeptide TPR_4</fullName>
    </submittedName>
</protein>
<dbReference type="InterPro" id="IPR011990">
    <property type="entry name" value="TPR-like_helical_dom_sf"/>
</dbReference>
<name>D1BWS4_XYLCX</name>
<dbReference type="SUPFAM" id="SSF48452">
    <property type="entry name" value="TPR-like"/>
    <property type="match status" value="1"/>
</dbReference>
<dbReference type="RefSeq" id="WP_012877400.1">
    <property type="nucleotide sequence ID" value="NC_013530.1"/>
</dbReference>